<dbReference type="AlphaFoldDB" id="A0A0B6Y7N2"/>
<name>A0A0B6Y7N2_9EUPU</name>
<gene>
    <name evidence="1" type="primary">ORF15596</name>
</gene>
<dbReference type="EMBL" id="HACG01005263">
    <property type="protein sequence ID" value="CEK52128.1"/>
    <property type="molecule type" value="Transcribed_RNA"/>
</dbReference>
<sequence length="63" mass="7437">MKNVNVKNKLRFKYNNYFLNVNVDNRNNKVIIKKRCHPNSPSVVIIRWTTEITAAVKNTIYEA</sequence>
<feature type="non-terminal residue" evidence="1">
    <location>
        <position position="63"/>
    </location>
</feature>
<proteinExistence type="predicted"/>
<organism evidence="1">
    <name type="scientific">Arion vulgaris</name>
    <dbReference type="NCBI Taxonomy" id="1028688"/>
    <lineage>
        <taxon>Eukaryota</taxon>
        <taxon>Metazoa</taxon>
        <taxon>Spiralia</taxon>
        <taxon>Lophotrochozoa</taxon>
        <taxon>Mollusca</taxon>
        <taxon>Gastropoda</taxon>
        <taxon>Heterobranchia</taxon>
        <taxon>Euthyneura</taxon>
        <taxon>Panpulmonata</taxon>
        <taxon>Eupulmonata</taxon>
        <taxon>Stylommatophora</taxon>
        <taxon>Helicina</taxon>
        <taxon>Arionoidea</taxon>
        <taxon>Arionidae</taxon>
        <taxon>Arion</taxon>
    </lineage>
</organism>
<accession>A0A0B6Y7N2</accession>
<protein>
    <submittedName>
        <fullName evidence="1">Uncharacterized protein</fullName>
    </submittedName>
</protein>
<evidence type="ECO:0000313" key="1">
    <source>
        <dbReference type="EMBL" id="CEK52128.1"/>
    </source>
</evidence>
<reference evidence="1" key="1">
    <citation type="submission" date="2014-12" db="EMBL/GenBank/DDBJ databases">
        <title>Insight into the proteome of Arion vulgaris.</title>
        <authorList>
            <person name="Aradska J."/>
            <person name="Bulat T."/>
            <person name="Smidak R."/>
            <person name="Sarate P."/>
            <person name="Gangsoo J."/>
            <person name="Sialana F."/>
            <person name="Bilban M."/>
            <person name="Lubec G."/>
        </authorList>
    </citation>
    <scope>NUCLEOTIDE SEQUENCE</scope>
    <source>
        <tissue evidence="1">Skin</tissue>
    </source>
</reference>